<evidence type="ECO:0000256" key="6">
    <source>
        <dbReference type="ARBA" id="ARBA00023143"/>
    </source>
</evidence>
<organism evidence="10 11">
    <name type="scientific">Photobacterium kishitanii</name>
    <dbReference type="NCBI Taxonomy" id="318456"/>
    <lineage>
        <taxon>Bacteria</taxon>
        <taxon>Pseudomonadati</taxon>
        <taxon>Pseudomonadota</taxon>
        <taxon>Gammaproteobacteria</taxon>
        <taxon>Vibrionales</taxon>
        <taxon>Vibrionaceae</taxon>
        <taxon>Photobacterium</taxon>
    </lineage>
</organism>
<dbReference type="SUPFAM" id="SSF64518">
    <property type="entry name" value="Phase 1 flagellin"/>
    <property type="match status" value="1"/>
</dbReference>
<evidence type="ECO:0000256" key="5">
    <source>
        <dbReference type="ARBA" id="ARBA00022525"/>
    </source>
</evidence>
<keyword evidence="5 7" id="KW-0964">Secreted</keyword>
<sequence length="532" mass="57310">MTISNTNLMSSAANTLNQLRYASNIASQNINNADNPNYSRNVSIFENTAGGDVKVSPKRMNNFFLNEQLNDSRSSLEYSRSLSSLARSVDEIVTGIAPGGKDGSNALSQGLSDIIKAVTSMTSDDTFSARSSFLSRIDSLLSLNAATRDHFSDYQNQINNEVSNGVKALNSYSKQLAKLNGKLQVTPNDGQLLNQRDSIVSSMSKIAKVSVKEASNGSVEVRIGSGYDLVSGKKSTDVEVRTGEFRNEADLFINGDHLNPKNIGGNIGGNIEARDSVIRSSERDIAKVIVGYLATLNHANEQGYLPNGSHGKSLVDIPPVQSLASNKNTGNGSITATLNPTKISELTSSPLIVTKTITGFEVKNRDTDEAVNITAFPAEVFGFKFDLKGSMNVGDRLEIDALPQMLKNTSRVGREGDIAAAGSLPYSSGDKKNLQKLGDVSDNRMFNGGMDTVTNELSNAFVKIGNKDVVASNGLVTAKSINNTANDRWSNLSGVNTQEEELNMTQYQQVYQSVAKIIQADKEMFKSIIDVI</sequence>
<dbReference type="RefSeq" id="WP_107288824.1">
    <property type="nucleotide sequence ID" value="NZ_PYNF01000002.1"/>
</dbReference>
<keyword evidence="6 7" id="KW-0975">Bacterial flagellum</keyword>
<accession>A0A2T3KMR3</accession>
<dbReference type="AlphaFoldDB" id="A0A2T3KMR3"/>
<evidence type="ECO:0000256" key="7">
    <source>
        <dbReference type="RuleBase" id="RU362065"/>
    </source>
</evidence>
<dbReference type="PANTHER" id="PTHR30033:SF2">
    <property type="entry name" value="FLAGELLAR HOOK PROTEIN"/>
    <property type="match status" value="1"/>
</dbReference>
<dbReference type="InterPro" id="IPR002371">
    <property type="entry name" value="FlgK"/>
</dbReference>
<dbReference type="GO" id="GO:0005198">
    <property type="term" value="F:structural molecule activity"/>
    <property type="evidence" value="ECO:0007669"/>
    <property type="project" value="UniProtKB-UniRule"/>
</dbReference>
<dbReference type="EMBL" id="PYNF01000002">
    <property type="protein sequence ID" value="PSV01097.1"/>
    <property type="molecule type" value="Genomic_DNA"/>
</dbReference>
<proteinExistence type="inferred from homology"/>
<evidence type="ECO:0000256" key="3">
    <source>
        <dbReference type="ARBA" id="ARBA00009677"/>
    </source>
</evidence>
<evidence type="ECO:0000256" key="1">
    <source>
        <dbReference type="ARBA" id="ARBA00004365"/>
    </source>
</evidence>
<dbReference type="Proteomes" id="UP000241426">
    <property type="component" value="Unassembled WGS sequence"/>
</dbReference>
<evidence type="ECO:0000259" key="9">
    <source>
        <dbReference type="Pfam" id="PF22638"/>
    </source>
</evidence>
<dbReference type="PANTHER" id="PTHR30033">
    <property type="entry name" value="FLAGELLAR HOOK-ASSOCIATED PROTEIN 1"/>
    <property type="match status" value="1"/>
</dbReference>
<name>A0A2T3KMR3_9GAMM</name>
<evidence type="ECO:0000259" key="8">
    <source>
        <dbReference type="Pfam" id="PF06429"/>
    </source>
</evidence>
<dbReference type="GO" id="GO:0044780">
    <property type="term" value="P:bacterial-type flagellum assembly"/>
    <property type="evidence" value="ECO:0007669"/>
    <property type="project" value="InterPro"/>
</dbReference>
<comment type="subcellular location">
    <subcellularLocation>
        <location evidence="1 7">Bacterial flagellum</location>
    </subcellularLocation>
    <subcellularLocation>
        <location evidence="2 7">Secreted</location>
    </subcellularLocation>
</comment>
<evidence type="ECO:0000313" key="10">
    <source>
        <dbReference type="EMBL" id="PSV01097.1"/>
    </source>
</evidence>
<reference evidence="10 11" key="1">
    <citation type="submission" date="2018-01" db="EMBL/GenBank/DDBJ databases">
        <title>Whole genome sequencing of Histamine producing bacteria.</title>
        <authorList>
            <person name="Butler K."/>
        </authorList>
    </citation>
    <scope>NUCLEOTIDE SEQUENCE [LARGE SCALE GENOMIC DNA]</scope>
    <source>
        <strain evidence="10 11">FS-7.2</strain>
    </source>
</reference>
<dbReference type="InterPro" id="IPR053927">
    <property type="entry name" value="FlgK_helical"/>
</dbReference>
<evidence type="ECO:0000313" key="11">
    <source>
        <dbReference type="Proteomes" id="UP000241426"/>
    </source>
</evidence>
<dbReference type="Pfam" id="PF22638">
    <property type="entry name" value="FlgK_D1"/>
    <property type="match status" value="1"/>
</dbReference>
<dbReference type="InterPro" id="IPR010930">
    <property type="entry name" value="Flg_bb/hook_C_dom"/>
</dbReference>
<gene>
    <name evidence="7" type="primary">flgK</name>
    <name evidence="10" type="ORF">C9J27_03500</name>
</gene>
<dbReference type="PRINTS" id="PR01005">
    <property type="entry name" value="FLGHOOKAP1"/>
</dbReference>
<evidence type="ECO:0000256" key="4">
    <source>
        <dbReference type="ARBA" id="ARBA00016244"/>
    </source>
</evidence>
<dbReference type="Pfam" id="PF06429">
    <property type="entry name" value="Flg_bbr_C"/>
    <property type="match status" value="1"/>
</dbReference>
<dbReference type="GO" id="GO:0005576">
    <property type="term" value="C:extracellular region"/>
    <property type="evidence" value="ECO:0007669"/>
    <property type="project" value="UniProtKB-SubCell"/>
</dbReference>
<comment type="similarity">
    <text evidence="3 7">Belongs to the flagella basal body rod proteins family.</text>
</comment>
<evidence type="ECO:0000256" key="2">
    <source>
        <dbReference type="ARBA" id="ARBA00004613"/>
    </source>
</evidence>
<feature type="domain" description="Flagellar hook-associated protein FlgK helical" evidence="9">
    <location>
        <begin position="102"/>
        <end position="314"/>
    </location>
</feature>
<protein>
    <recommendedName>
        <fullName evidence="4 7">Flagellar hook-associated protein 1</fullName>
        <shortName evidence="7">HAP1</shortName>
    </recommendedName>
</protein>
<comment type="caution">
    <text evidence="10">The sequence shown here is derived from an EMBL/GenBank/DDBJ whole genome shotgun (WGS) entry which is preliminary data.</text>
</comment>
<dbReference type="GO" id="GO:0009424">
    <property type="term" value="C:bacterial-type flagellum hook"/>
    <property type="evidence" value="ECO:0007669"/>
    <property type="project" value="UniProtKB-UniRule"/>
</dbReference>
<feature type="domain" description="Flagellar basal-body/hook protein C-terminal" evidence="8">
    <location>
        <begin position="493"/>
        <end position="530"/>
    </location>
</feature>